<dbReference type="eggNOG" id="ENOG5030EJ6">
    <property type="taxonomic scope" value="Bacteria"/>
</dbReference>
<sequence length="91" mass="10109">MKAFLIVTIFYVILAGFFYFDKVGGGSFFSDVKSIHSVGETIPRALLIGVAYMWFMLGSIHYLSRTKQSEHTDMGGSQVTKNEDFVAASND</sequence>
<keyword evidence="2" id="KW-0472">Membrane</keyword>
<gene>
    <name evidence="3" type="ORF">LQ50_11930</name>
</gene>
<reference evidence="3 4" key="1">
    <citation type="submission" date="2014-09" db="EMBL/GenBank/DDBJ databases">
        <title>Genome sequencing and annotation of Bacillus Okhensis strain Kh10-101T.</title>
        <authorList>
            <person name="Prakash J.S."/>
        </authorList>
    </citation>
    <scope>NUCLEOTIDE SEQUENCE [LARGE SCALE GENOMIC DNA]</scope>
    <source>
        <strain evidence="4">Kh10-101T</strain>
    </source>
</reference>
<keyword evidence="4" id="KW-1185">Reference proteome</keyword>
<dbReference type="AlphaFoldDB" id="A0A0B0IBP9"/>
<comment type="caution">
    <text evidence="3">The sequence shown here is derived from an EMBL/GenBank/DDBJ whole genome shotgun (WGS) entry which is preliminary data.</text>
</comment>
<dbReference type="RefSeq" id="WP_034629138.1">
    <property type="nucleotide sequence ID" value="NZ_JRJU01000013.1"/>
</dbReference>
<organism evidence="3 4">
    <name type="scientific">Halalkalibacter okhensis</name>
    <dbReference type="NCBI Taxonomy" id="333138"/>
    <lineage>
        <taxon>Bacteria</taxon>
        <taxon>Bacillati</taxon>
        <taxon>Bacillota</taxon>
        <taxon>Bacilli</taxon>
        <taxon>Bacillales</taxon>
        <taxon>Bacillaceae</taxon>
        <taxon>Halalkalibacter</taxon>
    </lineage>
</organism>
<dbReference type="STRING" id="333138.LQ50_11930"/>
<dbReference type="Proteomes" id="UP000030832">
    <property type="component" value="Unassembled WGS sequence"/>
</dbReference>
<dbReference type="EMBL" id="JRJU01000013">
    <property type="protein sequence ID" value="KHF39993.1"/>
    <property type="molecule type" value="Genomic_DNA"/>
</dbReference>
<keyword evidence="2" id="KW-0812">Transmembrane</keyword>
<dbReference type="OrthoDB" id="10005383at2"/>
<name>A0A0B0IBP9_9BACI</name>
<feature type="region of interest" description="Disordered" evidence="1">
    <location>
        <begin position="71"/>
        <end position="91"/>
    </location>
</feature>
<protein>
    <submittedName>
        <fullName evidence="3">Uncharacterized protein</fullName>
    </submittedName>
</protein>
<evidence type="ECO:0000256" key="1">
    <source>
        <dbReference type="SAM" id="MobiDB-lite"/>
    </source>
</evidence>
<feature type="transmembrane region" description="Helical" evidence="2">
    <location>
        <begin position="44"/>
        <end position="64"/>
    </location>
</feature>
<keyword evidence="2" id="KW-1133">Transmembrane helix</keyword>
<evidence type="ECO:0000313" key="3">
    <source>
        <dbReference type="EMBL" id="KHF39993.1"/>
    </source>
</evidence>
<proteinExistence type="predicted"/>
<evidence type="ECO:0000256" key="2">
    <source>
        <dbReference type="SAM" id="Phobius"/>
    </source>
</evidence>
<evidence type="ECO:0000313" key="4">
    <source>
        <dbReference type="Proteomes" id="UP000030832"/>
    </source>
</evidence>
<accession>A0A0B0IBP9</accession>